<name>X1E0S9_9ZZZZ</name>
<dbReference type="EMBL" id="BART01040185">
    <property type="protein sequence ID" value="GAH26886.1"/>
    <property type="molecule type" value="Genomic_DNA"/>
</dbReference>
<protein>
    <submittedName>
        <fullName evidence="1">Uncharacterized protein</fullName>
    </submittedName>
</protein>
<sequence>MHELSVAMRIVEALNQELAGEGDDLVVSAVALEVGALTGL</sequence>
<evidence type="ECO:0000313" key="1">
    <source>
        <dbReference type="EMBL" id="GAH26886.1"/>
    </source>
</evidence>
<gene>
    <name evidence="1" type="ORF">S01H4_65575</name>
</gene>
<accession>X1E0S9</accession>
<feature type="non-terminal residue" evidence="1">
    <location>
        <position position="40"/>
    </location>
</feature>
<proteinExistence type="predicted"/>
<reference evidence="1" key="1">
    <citation type="journal article" date="2014" name="Front. Microbiol.">
        <title>High frequency of phylogenetically diverse reductive dehalogenase-homologous genes in deep subseafloor sedimentary metagenomes.</title>
        <authorList>
            <person name="Kawai M."/>
            <person name="Futagami T."/>
            <person name="Toyoda A."/>
            <person name="Takaki Y."/>
            <person name="Nishi S."/>
            <person name="Hori S."/>
            <person name="Arai W."/>
            <person name="Tsubouchi T."/>
            <person name="Morono Y."/>
            <person name="Uchiyama I."/>
            <person name="Ito T."/>
            <person name="Fujiyama A."/>
            <person name="Inagaki F."/>
            <person name="Takami H."/>
        </authorList>
    </citation>
    <scope>NUCLEOTIDE SEQUENCE</scope>
    <source>
        <strain evidence="1">Expedition CK06-06</strain>
    </source>
</reference>
<organism evidence="1">
    <name type="scientific">marine sediment metagenome</name>
    <dbReference type="NCBI Taxonomy" id="412755"/>
    <lineage>
        <taxon>unclassified sequences</taxon>
        <taxon>metagenomes</taxon>
        <taxon>ecological metagenomes</taxon>
    </lineage>
</organism>
<comment type="caution">
    <text evidence="1">The sequence shown here is derived from an EMBL/GenBank/DDBJ whole genome shotgun (WGS) entry which is preliminary data.</text>
</comment>
<dbReference type="Gene3D" id="3.30.2320.50">
    <property type="match status" value="1"/>
</dbReference>
<dbReference type="AlphaFoldDB" id="X1E0S9"/>